<reference evidence="4" key="1">
    <citation type="journal article" date="2019" name="Int. J. Syst. Evol. Microbiol.">
        <title>The Global Catalogue of Microorganisms (GCM) 10K type strain sequencing project: providing services to taxonomists for standard genome sequencing and annotation.</title>
        <authorList>
            <consortium name="The Broad Institute Genomics Platform"/>
            <consortium name="The Broad Institute Genome Sequencing Center for Infectious Disease"/>
            <person name="Wu L."/>
            <person name="Ma J."/>
        </authorList>
    </citation>
    <scope>NUCLEOTIDE SEQUENCE [LARGE SCALE GENOMIC DNA]</scope>
    <source>
        <strain evidence="4">CCM 7132</strain>
    </source>
</reference>
<accession>A0ABQ1LH47</accession>
<dbReference type="PROSITE" id="PS51353">
    <property type="entry name" value="ARSC"/>
    <property type="match status" value="1"/>
</dbReference>
<dbReference type="PANTHER" id="PTHR30041:SF8">
    <property type="entry name" value="PROTEIN YFFB"/>
    <property type="match status" value="1"/>
</dbReference>
<gene>
    <name evidence="3" type="ORF">GCM10007207_06120</name>
</gene>
<name>A0ABQ1LH47_9PROT</name>
<evidence type="ECO:0000313" key="4">
    <source>
        <dbReference type="Proteomes" id="UP000637769"/>
    </source>
</evidence>
<dbReference type="Pfam" id="PF03960">
    <property type="entry name" value="ArsC"/>
    <property type="match status" value="1"/>
</dbReference>
<dbReference type="Gene3D" id="3.40.30.10">
    <property type="entry name" value="Glutaredoxin"/>
    <property type="match status" value="1"/>
</dbReference>
<comment type="similarity">
    <text evidence="1 2">Belongs to the ArsC family.</text>
</comment>
<dbReference type="SUPFAM" id="SSF52833">
    <property type="entry name" value="Thioredoxin-like"/>
    <property type="match status" value="1"/>
</dbReference>
<dbReference type="NCBIfam" id="TIGR01617">
    <property type="entry name" value="arsC_related"/>
    <property type="match status" value="1"/>
</dbReference>
<dbReference type="PANTHER" id="PTHR30041">
    <property type="entry name" value="ARSENATE REDUCTASE"/>
    <property type="match status" value="1"/>
</dbReference>
<protein>
    <recommendedName>
        <fullName evidence="5">Spx/MgsR family transcriptional regulator</fullName>
    </recommendedName>
</protein>
<comment type="caution">
    <text evidence="3">The sequence shown here is derived from an EMBL/GenBank/DDBJ whole genome shotgun (WGS) entry which is preliminary data.</text>
</comment>
<proteinExistence type="inferred from homology"/>
<dbReference type="Proteomes" id="UP000637769">
    <property type="component" value="Unassembled WGS sequence"/>
</dbReference>
<dbReference type="InterPro" id="IPR006504">
    <property type="entry name" value="Tscrpt_reg_Spx/MgsR"/>
</dbReference>
<evidence type="ECO:0008006" key="5">
    <source>
        <dbReference type="Google" id="ProtNLM"/>
    </source>
</evidence>
<sequence>MHDDPVLFGITTCDTVRKARKWLESLGIGFTYHDFRKDGLSEATLISWVQAVGWEALLNRAGTTFRKLPEPEKQVTTEAEAVSLMLAHPTLIKRPVLVREGSVALGFKPELYEKLFS</sequence>
<evidence type="ECO:0000256" key="1">
    <source>
        <dbReference type="ARBA" id="ARBA00007198"/>
    </source>
</evidence>
<dbReference type="RefSeq" id="WP_188425268.1">
    <property type="nucleotide sequence ID" value="NZ_BMCH01000001.1"/>
</dbReference>
<dbReference type="CDD" id="cd03035">
    <property type="entry name" value="ArsC_Yffb"/>
    <property type="match status" value="1"/>
</dbReference>
<evidence type="ECO:0000313" key="3">
    <source>
        <dbReference type="EMBL" id="GGC23644.1"/>
    </source>
</evidence>
<dbReference type="InterPro" id="IPR036249">
    <property type="entry name" value="Thioredoxin-like_sf"/>
</dbReference>
<dbReference type="InterPro" id="IPR006660">
    <property type="entry name" value="Arsenate_reductase-like"/>
</dbReference>
<evidence type="ECO:0000256" key="2">
    <source>
        <dbReference type="PROSITE-ProRule" id="PRU01282"/>
    </source>
</evidence>
<dbReference type="EMBL" id="BMCH01000001">
    <property type="protein sequence ID" value="GGC23644.1"/>
    <property type="molecule type" value="Genomic_DNA"/>
</dbReference>
<keyword evidence="4" id="KW-1185">Reference proteome</keyword>
<organism evidence="3 4">
    <name type="scientific">Asaia siamensis</name>
    <dbReference type="NCBI Taxonomy" id="110479"/>
    <lineage>
        <taxon>Bacteria</taxon>
        <taxon>Pseudomonadati</taxon>
        <taxon>Pseudomonadota</taxon>
        <taxon>Alphaproteobacteria</taxon>
        <taxon>Acetobacterales</taxon>
        <taxon>Acetobacteraceae</taxon>
        <taxon>Asaia</taxon>
    </lineage>
</organism>